<keyword evidence="2" id="KW-0812">Transmembrane</keyword>
<dbReference type="SUPFAM" id="SSF81606">
    <property type="entry name" value="PP2C-like"/>
    <property type="match status" value="1"/>
</dbReference>
<proteinExistence type="predicted"/>
<dbReference type="Pfam" id="PF07228">
    <property type="entry name" value="SpoIIE"/>
    <property type="match status" value="1"/>
</dbReference>
<dbReference type="PANTHER" id="PTHR43156">
    <property type="entry name" value="STAGE II SPORULATION PROTEIN E-RELATED"/>
    <property type="match status" value="1"/>
</dbReference>
<organism evidence="4 5">
    <name type="scientific">Streptomyces noursei</name>
    <name type="common">Streptomyces albulus</name>
    <dbReference type="NCBI Taxonomy" id="1971"/>
    <lineage>
        <taxon>Bacteria</taxon>
        <taxon>Bacillati</taxon>
        <taxon>Actinomycetota</taxon>
        <taxon>Actinomycetes</taxon>
        <taxon>Kitasatosporales</taxon>
        <taxon>Streptomycetaceae</taxon>
        <taxon>Streptomyces</taxon>
    </lineage>
</organism>
<dbReference type="EMBL" id="BHXC01000007">
    <property type="protein sequence ID" value="GCB95632.1"/>
    <property type="molecule type" value="Genomic_DNA"/>
</dbReference>
<accession>A0A401RDD9</accession>
<dbReference type="InterPro" id="IPR036457">
    <property type="entry name" value="PPM-type-like_dom_sf"/>
</dbReference>
<dbReference type="RefSeq" id="WP_016579274.1">
    <property type="nucleotide sequence ID" value="NZ_BHXC01000007.1"/>
</dbReference>
<comment type="caution">
    <text evidence="4">The sequence shown here is derived from an EMBL/GenBank/DDBJ whole genome shotgun (WGS) entry which is preliminary data.</text>
</comment>
<protein>
    <recommendedName>
        <fullName evidence="3">PPM-type phosphatase domain-containing protein</fullName>
    </recommendedName>
</protein>
<gene>
    <name evidence="4" type="ORF">SALB_08439</name>
</gene>
<evidence type="ECO:0000256" key="1">
    <source>
        <dbReference type="ARBA" id="ARBA00022801"/>
    </source>
</evidence>
<feature type="transmembrane region" description="Helical" evidence="2">
    <location>
        <begin position="48"/>
        <end position="72"/>
    </location>
</feature>
<evidence type="ECO:0000256" key="2">
    <source>
        <dbReference type="SAM" id="Phobius"/>
    </source>
</evidence>
<dbReference type="Proteomes" id="UP000288351">
    <property type="component" value="Unassembled WGS sequence"/>
</dbReference>
<keyword evidence="2" id="KW-0472">Membrane</keyword>
<evidence type="ECO:0000313" key="5">
    <source>
        <dbReference type="Proteomes" id="UP000288351"/>
    </source>
</evidence>
<reference evidence="4 5" key="1">
    <citation type="journal article" date="2019" name="Microbiol. Resour. Announc.">
        <title>Draft Genome Sequence of the Most Traditional epsilon-Poly-l-Lysine Producer, Streptomyces albulus NBRC14147.</title>
        <authorList>
            <person name="Yamanaka K."/>
            <person name="Hamano Y."/>
        </authorList>
    </citation>
    <scope>NUCLEOTIDE SEQUENCE [LARGE SCALE GENOMIC DNA]</scope>
    <source>
        <strain evidence="4 5">NBRC 14147</strain>
    </source>
</reference>
<feature type="transmembrane region" description="Helical" evidence="2">
    <location>
        <begin position="20"/>
        <end position="36"/>
    </location>
</feature>
<evidence type="ECO:0000313" key="4">
    <source>
        <dbReference type="EMBL" id="GCB95632.1"/>
    </source>
</evidence>
<evidence type="ECO:0000259" key="3">
    <source>
        <dbReference type="SMART" id="SM00331"/>
    </source>
</evidence>
<feature type="transmembrane region" description="Helical" evidence="2">
    <location>
        <begin position="92"/>
        <end position="110"/>
    </location>
</feature>
<dbReference type="InterPro" id="IPR052016">
    <property type="entry name" value="Bact_Sigma-Reg"/>
</dbReference>
<name>A0A401RDD9_STRNR</name>
<dbReference type="SMART" id="SM00331">
    <property type="entry name" value="PP2C_SIG"/>
    <property type="match status" value="1"/>
</dbReference>
<dbReference type="Gene3D" id="3.60.40.10">
    <property type="entry name" value="PPM-type phosphatase domain"/>
    <property type="match status" value="1"/>
</dbReference>
<dbReference type="GO" id="GO:0016791">
    <property type="term" value="F:phosphatase activity"/>
    <property type="evidence" value="ECO:0007669"/>
    <property type="project" value="TreeGrafter"/>
</dbReference>
<sequence>MRVPRGLPGNGRPWRLRHGLPAVPLALIVAITLLDVNMPTTIHLGPFLVVAPALTASFAGAGLTGAVGFLAVAAQVLIGHLHGGLTTPNHEAQIAGLFVISVLLTLYRYARDRHQRQLSRVRSVAVAAQQVLLWPLPRRIGRLRIESAYISAEAEAEIGGDLYGAVPLPGGTRLVIGDVRGKGLAAIGEAAALVGAFRSSAYQHLPLTAAVAHLGNSVHWNTANAPEEDLEAFITALVLDVHDDDPTVEIVNCGHPPPLLLSGGRIRSLEAAEPAVPLGLTAPVESDYKVESFTFAPGEVLLLYTDGVIETRDRAGTFYPLTDRLAAWHETDPAALVRRLHDDLLRYAGGTLNDDVAMIALSRPPGPGPR</sequence>
<dbReference type="AlphaFoldDB" id="A0A401RDD9"/>
<feature type="domain" description="PPM-type phosphatase" evidence="3">
    <location>
        <begin position="143"/>
        <end position="363"/>
    </location>
</feature>
<keyword evidence="2" id="KW-1133">Transmembrane helix</keyword>
<dbReference type="PANTHER" id="PTHR43156:SF2">
    <property type="entry name" value="STAGE II SPORULATION PROTEIN E"/>
    <property type="match status" value="1"/>
</dbReference>
<dbReference type="InterPro" id="IPR001932">
    <property type="entry name" value="PPM-type_phosphatase-like_dom"/>
</dbReference>
<dbReference type="FunFam" id="3.60.40.10:FF:000058">
    <property type="entry name" value="Stage II sporulation protein E"/>
    <property type="match status" value="1"/>
</dbReference>
<keyword evidence="1" id="KW-0378">Hydrolase</keyword>